<reference evidence="2" key="8">
    <citation type="journal article" date="2005" name="Science">
        <title>The Transcriptional Landscape of the Mammalian Genome.</title>
        <authorList>
            <consortium name="The FANTOM Consortium"/>
            <consortium name="Riken Genome Exploration Research Group and Genome Science Group (Genome Network Project Core Group)"/>
        </authorList>
    </citation>
    <scope>NUCLEOTIDE SEQUENCE</scope>
    <source>
        <strain evidence="2">C57BL/6J</strain>
        <tissue evidence="2">Brain</tissue>
        <tissue evidence="3">Olfactory brain</tissue>
    </source>
</reference>
<protein>
    <submittedName>
        <fullName evidence="2">Uncharacterized protein</fullName>
    </submittedName>
</protein>
<dbReference type="MGI" id="MGI:88494">
    <property type="gene designation" value="Creb1"/>
</dbReference>
<feature type="transmembrane region" description="Helical" evidence="1">
    <location>
        <begin position="59"/>
        <end position="81"/>
    </location>
</feature>
<keyword evidence="1" id="KW-0472">Membrane</keyword>
<reference evidence="3" key="6">
    <citation type="submission" date="2001-07" db="EMBL/GenBank/DDBJ databases">
        <authorList>
            <person name="Adachi J."/>
            <person name="Aizawa K."/>
            <person name="Akimura T."/>
            <person name="Arakawa T."/>
            <person name="Bono H."/>
            <person name="Carninci P."/>
            <person name="Fukuda S."/>
            <person name="Furuno M."/>
            <person name="Hanagaki T."/>
            <person name="Hara A."/>
            <person name="Hashizume W."/>
            <person name="Hayashida K."/>
            <person name="Hayatsu N."/>
            <person name="Hiramoto K."/>
            <person name="Hiraoka T."/>
            <person name="Hirozane T."/>
            <person name="Hori F."/>
            <person name="Imotani K."/>
            <person name="Ishii Y."/>
            <person name="Itoh M."/>
            <person name="Kagawa I."/>
            <person name="Kasukawa T."/>
            <person name="Katoh H."/>
            <person name="Kawai J."/>
            <person name="Kojima Y."/>
            <person name="Kondo S."/>
            <person name="Konno H."/>
            <person name="Kouda M."/>
            <person name="Koya S."/>
            <person name="Kurihara C."/>
            <person name="Matsuyama T."/>
            <person name="Miyazaki A."/>
            <person name="Murata M."/>
            <person name="Nakamura M."/>
            <person name="Nishi K."/>
            <person name="Nomura K."/>
            <person name="Numazaki R."/>
            <person name="Ohno M."/>
            <person name="Ohsato N."/>
            <person name="Okazaki Y."/>
            <person name="Saito R."/>
            <person name="Saitoh H."/>
            <person name="Sakai C."/>
            <person name="Sakai K."/>
            <person name="Sakazume N."/>
            <person name="Sano H."/>
            <person name="Sasaki D."/>
            <person name="Shibata K."/>
            <person name="Shinagawa A."/>
            <person name="Shiraki T."/>
            <person name="Sogabe Y."/>
            <person name="Tagami M."/>
            <person name="Tagawa A."/>
            <person name="Takahashi F."/>
            <person name="Takaku-Akahira S."/>
            <person name="Takeda Y."/>
            <person name="Tanaka T."/>
            <person name="Tomaru A."/>
            <person name="Toya T."/>
            <person name="Yasunishi A."/>
            <person name="Muramatsu M."/>
            <person name="Hayashizaki Y."/>
        </authorList>
    </citation>
    <scope>NUCLEOTIDE SEQUENCE</scope>
    <source>
        <strain evidence="3">C57BL/6J</strain>
        <tissue evidence="3">Olfactory brain</tissue>
    </source>
</reference>
<reference evidence="2" key="7">
    <citation type="journal article" date="2002" name="Nature">
        <title>Analysis of the mouse transcriptome based on functional annotation of 60,770 full-length cDNAs.</title>
        <authorList>
            <consortium name="The FANTOM Consortium and the RIKEN Genome Exploration Research Group Phase I and II Team"/>
        </authorList>
    </citation>
    <scope>NUCLEOTIDE SEQUENCE</scope>
    <source>
        <strain evidence="2">C57BL/6J</strain>
        <tissue evidence="2">Brain</tissue>
        <tissue evidence="3">Olfactory brain</tissue>
    </source>
</reference>
<proteinExistence type="evidence at transcript level"/>
<evidence type="ECO:0000256" key="1">
    <source>
        <dbReference type="SAM" id="Phobius"/>
    </source>
</evidence>
<evidence type="ECO:0000313" key="4">
    <source>
        <dbReference type="MGI" id="MGI:88494"/>
    </source>
</evidence>
<organism evidence="2">
    <name type="scientific">Mus musculus</name>
    <name type="common">Mouse</name>
    <dbReference type="NCBI Taxonomy" id="10090"/>
    <lineage>
        <taxon>Eukaryota</taxon>
        <taxon>Metazoa</taxon>
        <taxon>Chordata</taxon>
        <taxon>Craniata</taxon>
        <taxon>Vertebrata</taxon>
        <taxon>Euteleostomi</taxon>
        <taxon>Mammalia</taxon>
        <taxon>Eutheria</taxon>
        <taxon>Euarchontoglires</taxon>
        <taxon>Glires</taxon>
        <taxon>Rodentia</taxon>
        <taxon>Myomorpha</taxon>
        <taxon>Muroidea</taxon>
        <taxon>Muridae</taxon>
        <taxon>Murinae</taxon>
        <taxon>Mus</taxon>
        <taxon>Mus</taxon>
    </lineage>
</organism>
<keyword evidence="1" id="KW-0812">Transmembrane</keyword>
<dbReference type="AlphaFoldDB" id="Q9D6D2"/>
<dbReference type="AGR" id="MGI:88494"/>
<dbReference type="EMBL" id="AK014391">
    <property type="protein sequence ID" value="BAB29318.1"/>
    <property type="molecule type" value="mRNA"/>
</dbReference>
<keyword evidence="1" id="KW-1133">Transmembrane helix</keyword>
<name>Q9D6D2_MOUSE</name>
<reference evidence="2" key="1">
    <citation type="journal article" date="1999" name="Methods Enzymol.">
        <title>High-efficiency full-length cDNA cloning.</title>
        <authorList>
            <person name="Carninci P."/>
            <person name="Hayashizaki Y."/>
        </authorList>
    </citation>
    <scope>NUCLEOTIDE SEQUENCE</scope>
    <source>
        <strain evidence="2">C57BL/6J</strain>
        <tissue evidence="2">Brain</tissue>
        <tissue evidence="3">Olfactory brain</tissue>
    </source>
</reference>
<gene>
    <name evidence="4" type="primary">Creb1</name>
</gene>
<dbReference type="EMBL" id="AK032372">
    <property type="protein sequence ID" value="BAC27840.1"/>
    <property type="molecule type" value="mRNA"/>
</dbReference>
<accession>Q9D6D2</accession>
<reference evidence="2" key="2">
    <citation type="journal article" date="2000" name="Genome Res.">
        <title>Normalization and subtraction of cap-trapper-selected cDNAs to prepare full-length cDNA libraries for rapid discovery of new genes.</title>
        <authorList>
            <person name="Carninci P."/>
            <person name="Shibata Y."/>
            <person name="Hayatsu N."/>
            <person name="Sugahara Y."/>
            <person name="Shibata K."/>
            <person name="Itoh M."/>
            <person name="Konno H."/>
            <person name="Okazaki Y."/>
            <person name="Muramatsu M."/>
            <person name="Hayashizaki Y."/>
        </authorList>
    </citation>
    <scope>NUCLEOTIDE SEQUENCE</scope>
    <source>
        <strain evidence="2">C57BL/6J</strain>
        <tissue evidence="2">Brain</tissue>
        <tissue evidence="3">Olfactory brain</tissue>
    </source>
</reference>
<sequence>MCTYIHTYSISSKCSESWYVRNAEYYSVLRSGEIPLCCAFSCISSGVSVTVLLQHSQLGFLFSSSFLLGFCFVWLDAFEYVTSHLKTPKPQALFPLLCFWQL</sequence>
<reference evidence="2" key="4">
    <citation type="submission" date="2000-07" db="EMBL/GenBank/DDBJ databases">
        <authorList>
            <person name="Adachi J."/>
            <person name="Aizawa K."/>
            <person name="Akahira S."/>
            <person name="Akimura T."/>
            <person name="Arai A."/>
            <person name="Aono H."/>
            <person name="Arakawa T."/>
            <person name="Bono H."/>
            <person name="Carninci P."/>
            <person name="Fukuda S."/>
            <person name="Fukunishi Y."/>
            <person name="Furuno M."/>
            <person name="Hanagaki T."/>
            <person name="Hara A."/>
            <person name="Hayatsu N."/>
            <person name="Hiramoto K."/>
            <person name="Hiraoka T."/>
            <person name="Hori F."/>
            <person name="Imotani K."/>
            <person name="Ishii Y."/>
            <person name="Itoh M."/>
            <person name="Izawa M."/>
            <person name="Kasukawa T."/>
            <person name="Kato H."/>
            <person name="Kawai J."/>
            <person name="Kojima Y."/>
            <person name="Konno H."/>
            <person name="Kouda M."/>
            <person name="Koya S."/>
            <person name="Kurihara C."/>
            <person name="Matsuyama T."/>
            <person name="Miyazaki A."/>
            <person name="Nishi K."/>
            <person name="Nomura K."/>
            <person name="Numazaki R."/>
            <person name="Ohno M."/>
            <person name="Okazaki Y."/>
            <person name="Okido T."/>
            <person name="Owa C."/>
            <person name="Saito H."/>
            <person name="Saito R."/>
            <person name="Sakai C."/>
            <person name="Sakai K."/>
            <person name="Sano H."/>
            <person name="Sasaki D."/>
            <person name="Shibata K."/>
            <person name="Shibata Y."/>
            <person name="Shinagawa A."/>
            <person name="Shiraki T."/>
            <person name="Sogabe Y."/>
            <person name="Suzuki H."/>
            <person name="Tagami M."/>
            <person name="Tagawa A."/>
            <person name="Takahashi F."/>
            <person name="Tanaka T."/>
            <person name="Tejima Y."/>
            <person name="Toya T."/>
            <person name="Yamamura T."/>
            <person name="Yasunishi A."/>
            <person name="Yoshida K."/>
            <person name="Yoshino M."/>
            <person name="Muramatsu M."/>
            <person name="Hayashizaki Y."/>
        </authorList>
    </citation>
    <scope>NUCLEOTIDE SEQUENCE</scope>
    <source>
        <strain evidence="2">C57BL/6J</strain>
        <tissue evidence="2">Brain</tissue>
    </source>
</reference>
<evidence type="ECO:0000313" key="3">
    <source>
        <dbReference type="EMBL" id="BAC27840.1"/>
    </source>
</evidence>
<evidence type="ECO:0000313" key="2">
    <source>
        <dbReference type="EMBL" id="BAB29318.1"/>
    </source>
</evidence>
<reference evidence="2" key="5">
    <citation type="journal article" date="2001" name="Nature">
        <title>Functional annotation of a full-length mouse cDNA collection.</title>
        <authorList>
            <consortium name="The RIKEN Genome Exploration Research Group Phase II Team and the FANTOM Consortium"/>
        </authorList>
    </citation>
    <scope>NUCLEOTIDE SEQUENCE</scope>
    <source>
        <strain evidence="2">C57BL/6J</strain>
        <tissue evidence="2">Brain</tissue>
        <tissue evidence="3">Olfactory brain</tissue>
    </source>
</reference>
<reference evidence="2" key="3">
    <citation type="journal article" date="2000" name="Genome Res.">
        <title>RIKEN integrated sequence analysis (RISA) system--384-format sequencing pipeline with 384 multicapillary sequencer.</title>
        <authorList>
            <person name="Shibata K."/>
            <person name="Itoh M."/>
            <person name="Aizawa K."/>
            <person name="Nagaoka S."/>
            <person name="Sasaki N."/>
            <person name="Carninci P."/>
            <person name="Konno H."/>
            <person name="Akiyama J."/>
            <person name="Nishi K."/>
            <person name="Kitsunai T."/>
            <person name="Tashiro H."/>
            <person name="Itoh M."/>
            <person name="Sumi N."/>
            <person name="Ishii Y."/>
            <person name="Nakamura S."/>
            <person name="Hazama M."/>
            <person name="Nishine T."/>
            <person name="Harada A."/>
            <person name="Yamamoto R."/>
            <person name="Matsumoto H."/>
            <person name="Sakaguchi S."/>
            <person name="Ikegami T."/>
            <person name="Kashiwagi K."/>
            <person name="Fujiwake S."/>
            <person name="Inoue K."/>
            <person name="Togawa Y."/>
            <person name="Izawa M."/>
            <person name="Ohara E."/>
            <person name="Watahiki M."/>
            <person name="Yoneda Y."/>
            <person name="Ishikawa T."/>
            <person name="Ozawa K."/>
            <person name="Tanaka T."/>
            <person name="Matsuura S."/>
            <person name="Kawai J."/>
            <person name="Okazaki Y."/>
            <person name="Muramatsu M."/>
            <person name="Inoue Y."/>
            <person name="Kira A."/>
            <person name="Hayashizaki Y."/>
        </authorList>
    </citation>
    <scope>NUCLEOTIDE SEQUENCE</scope>
    <source>
        <strain evidence="2">C57BL/6J</strain>
        <tissue evidence="2">Brain</tissue>
        <tissue evidence="3">Olfactory brain</tissue>
    </source>
</reference>
<reference evidence="2" key="9">
    <citation type="journal article" date="2005" name="Science">
        <title>Antisense Transcription in the Mammalian Transcriptome.</title>
        <authorList>
            <consortium name="RIKEN Genome Exploration Research Group and Genome Science Group (Genome Network Project Core Group) and the FANTOM Consortium"/>
        </authorList>
    </citation>
    <scope>NUCLEOTIDE SEQUENCE</scope>
    <source>
        <strain evidence="2">C57BL/6J</strain>
        <tissue evidence="2">Brain</tissue>
        <tissue evidence="3">Olfactory brain</tissue>
    </source>
</reference>